<dbReference type="GO" id="GO:0005783">
    <property type="term" value="C:endoplasmic reticulum"/>
    <property type="evidence" value="ECO:0007669"/>
    <property type="project" value="UniProtKB-SubCell"/>
</dbReference>
<dbReference type="GO" id="GO:0016020">
    <property type="term" value="C:membrane"/>
    <property type="evidence" value="ECO:0007669"/>
    <property type="project" value="UniProtKB-SubCell"/>
</dbReference>
<dbReference type="PANTHER" id="PTHR48182:SF2">
    <property type="entry name" value="PROTEIN SERAC1"/>
    <property type="match status" value="1"/>
</dbReference>
<name>A0AAJ0MD78_9PEZI</name>
<dbReference type="Gene3D" id="3.40.50.1820">
    <property type="entry name" value="alpha/beta hydrolase"/>
    <property type="match status" value="1"/>
</dbReference>
<evidence type="ECO:0000256" key="4">
    <source>
        <dbReference type="ARBA" id="ARBA00007920"/>
    </source>
</evidence>
<keyword evidence="5" id="KW-0256">Endoplasmic reticulum</keyword>
<evidence type="ECO:0000256" key="1">
    <source>
        <dbReference type="ARBA" id="ARBA00004173"/>
    </source>
</evidence>
<evidence type="ECO:0000256" key="2">
    <source>
        <dbReference type="ARBA" id="ARBA00004240"/>
    </source>
</evidence>
<reference evidence="9" key="1">
    <citation type="journal article" date="2023" name="Mol. Phylogenet. Evol.">
        <title>Genome-scale phylogeny and comparative genomics of the fungal order Sordariales.</title>
        <authorList>
            <person name="Hensen N."/>
            <person name="Bonometti L."/>
            <person name="Westerberg I."/>
            <person name="Brannstrom I.O."/>
            <person name="Guillou S."/>
            <person name="Cros-Aarteil S."/>
            <person name="Calhoun S."/>
            <person name="Haridas S."/>
            <person name="Kuo A."/>
            <person name="Mondo S."/>
            <person name="Pangilinan J."/>
            <person name="Riley R."/>
            <person name="LaButti K."/>
            <person name="Andreopoulos B."/>
            <person name="Lipzen A."/>
            <person name="Chen C."/>
            <person name="Yan M."/>
            <person name="Daum C."/>
            <person name="Ng V."/>
            <person name="Clum A."/>
            <person name="Steindorff A."/>
            <person name="Ohm R.A."/>
            <person name="Martin F."/>
            <person name="Silar P."/>
            <person name="Natvig D.O."/>
            <person name="Lalanne C."/>
            <person name="Gautier V."/>
            <person name="Ament-Velasquez S.L."/>
            <person name="Kruys A."/>
            <person name="Hutchinson M.I."/>
            <person name="Powell A.J."/>
            <person name="Barry K."/>
            <person name="Miller A.N."/>
            <person name="Grigoriev I.V."/>
            <person name="Debuchy R."/>
            <person name="Gladieux P."/>
            <person name="Hiltunen Thoren M."/>
            <person name="Johannesson H."/>
        </authorList>
    </citation>
    <scope>NUCLEOTIDE SEQUENCE</scope>
    <source>
        <strain evidence="9">CBS 955.72</strain>
    </source>
</reference>
<organism evidence="9 10">
    <name type="scientific">Lasiosphaeria hispida</name>
    <dbReference type="NCBI Taxonomy" id="260671"/>
    <lineage>
        <taxon>Eukaryota</taxon>
        <taxon>Fungi</taxon>
        <taxon>Dikarya</taxon>
        <taxon>Ascomycota</taxon>
        <taxon>Pezizomycotina</taxon>
        <taxon>Sordariomycetes</taxon>
        <taxon>Sordariomycetidae</taxon>
        <taxon>Sordariales</taxon>
        <taxon>Lasiosphaeriaceae</taxon>
        <taxon>Lasiosphaeria</taxon>
    </lineage>
</organism>
<dbReference type="InterPro" id="IPR007751">
    <property type="entry name" value="DUF676_lipase-like"/>
</dbReference>
<evidence type="ECO:0000256" key="3">
    <source>
        <dbReference type="ARBA" id="ARBA00004370"/>
    </source>
</evidence>
<protein>
    <recommendedName>
        <fullName evidence="8">DUF676 domain-containing protein</fullName>
    </recommendedName>
</protein>
<dbReference type="EMBL" id="JAUIQD010000005">
    <property type="protein sequence ID" value="KAK3350351.1"/>
    <property type="molecule type" value="Genomic_DNA"/>
</dbReference>
<gene>
    <name evidence="9" type="ORF">B0T25DRAFT_570915</name>
</gene>
<dbReference type="AlphaFoldDB" id="A0AAJ0MD78"/>
<comment type="subcellular location">
    <subcellularLocation>
        <location evidence="2">Endoplasmic reticulum</location>
    </subcellularLocation>
    <subcellularLocation>
        <location evidence="3">Membrane</location>
    </subcellularLocation>
    <subcellularLocation>
        <location evidence="1">Mitochondrion</location>
    </subcellularLocation>
</comment>
<dbReference type="InterPro" id="IPR052374">
    <property type="entry name" value="SERAC1"/>
</dbReference>
<keyword evidence="6" id="KW-0496">Mitochondrion</keyword>
<evidence type="ECO:0000313" key="10">
    <source>
        <dbReference type="Proteomes" id="UP001275084"/>
    </source>
</evidence>
<dbReference type="GO" id="GO:0005739">
    <property type="term" value="C:mitochondrion"/>
    <property type="evidence" value="ECO:0007669"/>
    <property type="project" value="UniProtKB-SubCell"/>
</dbReference>
<reference evidence="9" key="2">
    <citation type="submission" date="2023-06" db="EMBL/GenBank/DDBJ databases">
        <authorList>
            <consortium name="Lawrence Berkeley National Laboratory"/>
            <person name="Haridas S."/>
            <person name="Hensen N."/>
            <person name="Bonometti L."/>
            <person name="Westerberg I."/>
            <person name="Brannstrom I.O."/>
            <person name="Guillou S."/>
            <person name="Cros-Aarteil S."/>
            <person name="Calhoun S."/>
            <person name="Kuo A."/>
            <person name="Mondo S."/>
            <person name="Pangilinan J."/>
            <person name="Riley R."/>
            <person name="Labutti K."/>
            <person name="Andreopoulos B."/>
            <person name="Lipzen A."/>
            <person name="Chen C."/>
            <person name="Yanf M."/>
            <person name="Daum C."/>
            <person name="Ng V."/>
            <person name="Clum A."/>
            <person name="Steindorff A."/>
            <person name="Ohm R."/>
            <person name="Martin F."/>
            <person name="Silar P."/>
            <person name="Natvig D."/>
            <person name="Lalanne C."/>
            <person name="Gautier V."/>
            <person name="Ament-Velasquez S.L."/>
            <person name="Kruys A."/>
            <person name="Hutchinson M.I."/>
            <person name="Powell A.J."/>
            <person name="Barry K."/>
            <person name="Miller A.N."/>
            <person name="Grigoriev I.V."/>
            <person name="Debuchy R."/>
            <person name="Gladieux P."/>
            <person name="Thoren M.H."/>
            <person name="Johannesson H."/>
        </authorList>
    </citation>
    <scope>NUCLEOTIDE SEQUENCE</scope>
    <source>
        <strain evidence="9">CBS 955.72</strain>
    </source>
</reference>
<dbReference type="Pfam" id="PF05057">
    <property type="entry name" value="DUF676"/>
    <property type="match status" value="1"/>
</dbReference>
<comment type="similarity">
    <text evidence="4">Belongs to the putative lipase ROG1 family.</text>
</comment>
<evidence type="ECO:0000256" key="5">
    <source>
        <dbReference type="ARBA" id="ARBA00022824"/>
    </source>
</evidence>
<dbReference type="SUPFAM" id="SSF53474">
    <property type="entry name" value="alpha/beta-Hydrolases"/>
    <property type="match status" value="1"/>
</dbReference>
<accession>A0AAJ0MD78</accession>
<keyword evidence="10" id="KW-1185">Reference proteome</keyword>
<evidence type="ECO:0000256" key="6">
    <source>
        <dbReference type="ARBA" id="ARBA00023128"/>
    </source>
</evidence>
<dbReference type="PANTHER" id="PTHR48182">
    <property type="entry name" value="PROTEIN SERAC1"/>
    <property type="match status" value="1"/>
</dbReference>
<dbReference type="Proteomes" id="UP001275084">
    <property type="component" value="Unassembled WGS sequence"/>
</dbReference>
<dbReference type="InterPro" id="IPR029058">
    <property type="entry name" value="AB_hydrolase_fold"/>
</dbReference>
<evidence type="ECO:0000313" key="9">
    <source>
        <dbReference type="EMBL" id="KAK3350351.1"/>
    </source>
</evidence>
<feature type="domain" description="DUF676" evidence="8">
    <location>
        <begin position="153"/>
        <end position="234"/>
    </location>
</feature>
<evidence type="ECO:0000259" key="8">
    <source>
        <dbReference type="Pfam" id="PF05057"/>
    </source>
</evidence>
<evidence type="ECO:0000256" key="7">
    <source>
        <dbReference type="ARBA" id="ARBA00023136"/>
    </source>
</evidence>
<comment type="caution">
    <text evidence="9">The sequence shown here is derived from an EMBL/GenBank/DDBJ whole genome shotgun (WGS) entry which is preliminary data.</text>
</comment>
<keyword evidence="7" id="KW-0472">Membrane</keyword>
<proteinExistence type="inferred from homology"/>
<sequence>MATTGSRQRWRVRGILGAAQLSKEELTDLLLRHPLLQHPSGANMTGVRVVTLAPDVRYGNFQVATVRFDRLPTLLATLKPSDPATISLLLGNNLEDDITIDQRFDGITVLSAPPLQEHTVDILAVSGLGSHAFGSFVHKVSGHMWLSDSLPRDRKSARVMIYGYDSKLQDAASFAQMDDLGTTLLRSLLRLLASSSGGQRRLVLIGHSLGGLLIKEALNQMHDDAKLSRLLAFISGILFFGVPNNGMEIRSLTPIVGDQPNRALVESLSRINPNVLKSQRNKFEKVTEQLKALKMYCFYETEESPTAERDAAGQWKMGGPRECLVDPNSAIDCLPPRLRHGPYTFPVPRTHSDLVKFADHHDNQYQDVLDCLREVCPDQYLFDRLNGSRDHISPNHQKRYWRCLTLDAYEMYEKIYDCCKDDEGNVAYPCFIAQFNVATSSKPTLETIDKTWLRLFRDKPAATTIATSHYSKGFAMATLYMLHVEQYPPNDGGNIDVDKVIMKRREVLRAFGNWAECQCNSDCNVQWNFSNETGLHRGGAPQSCMLVKCVEADWKLGLFTRARKEHAVWEKTQNEWLKGRI</sequence>